<organism evidence="1">
    <name type="scientific">marine metagenome</name>
    <dbReference type="NCBI Taxonomy" id="408172"/>
    <lineage>
        <taxon>unclassified sequences</taxon>
        <taxon>metagenomes</taxon>
        <taxon>ecological metagenomes</taxon>
    </lineage>
</organism>
<name>A0A381YLP7_9ZZZZ</name>
<proteinExistence type="predicted"/>
<dbReference type="EMBL" id="UINC01018447">
    <property type="protein sequence ID" value="SVA77491.1"/>
    <property type="molecule type" value="Genomic_DNA"/>
</dbReference>
<gene>
    <name evidence="1" type="ORF">METZ01_LOCUS130345</name>
</gene>
<accession>A0A381YLP7</accession>
<sequence>MMMMMKIFICLTLFFVTVNTSVARDDNEARKGVIVYSVSPSDVLKGVGSYFVDTGDRMIRGVGKVITAPFKAKARFPKPKRYLYQPPILIPGKFIPLPPLKKLKQPENPPVYGVSPDPPTIL</sequence>
<evidence type="ECO:0000313" key="1">
    <source>
        <dbReference type="EMBL" id="SVA77491.1"/>
    </source>
</evidence>
<dbReference type="AlphaFoldDB" id="A0A381YLP7"/>
<protein>
    <submittedName>
        <fullName evidence="1">Uncharacterized protein</fullName>
    </submittedName>
</protein>
<reference evidence="1" key="1">
    <citation type="submission" date="2018-05" db="EMBL/GenBank/DDBJ databases">
        <authorList>
            <person name="Lanie J.A."/>
            <person name="Ng W.-L."/>
            <person name="Kazmierczak K.M."/>
            <person name="Andrzejewski T.M."/>
            <person name="Davidsen T.M."/>
            <person name="Wayne K.J."/>
            <person name="Tettelin H."/>
            <person name="Glass J.I."/>
            <person name="Rusch D."/>
            <person name="Podicherti R."/>
            <person name="Tsui H.-C.T."/>
            <person name="Winkler M.E."/>
        </authorList>
    </citation>
    <scope>NUCLEOTIDE SEQUENCE</scope>
</reference>